<dbReference type="EC" id="2.3.1.117" evidence="8"/>
<gene>
    <name evidence="8" type="primary">dapD</name>
    <name evidence="8" type="ORF">CCON33237_1223</name>
</gene>
<keyword evidence="2" id="KW-0028">Amino-acid biosynthesis</keyword>
<accession>A0A0M4SC14</accession>
<dbReference type="InterPro" id="IPR032784">
    <property type="entry name" value="THDPS_M"/>
</dbReference>
<dbReference type="InterPro" id="IPR026586">
    <property type="entry name" value="Type2_DapD"/>
</dbReference>
<dbReference type="AlphaFoldDB" id="A0A0M4SC14"/>
<evidence type="ECO:0000259" key="7">
    <source>
        <dbReference type="Pfam" id="PF14789"/>
    </source>
</evidence>
<evidence type="ECO:0000256" key="2">
    <source>
        <dbReference type="ARBA" id="ARBA00022605"/>
    </source>
</evidence>
<dbReference type="CDD" id="cd04649">
    <property type="entry name" value="LbH_THP_succinylT_putative"/>
    <property type="match status" value="1"/>
</dbReference>
<keyword evidence="3 8" id="KW-0808">Transferase</keyword>
<dbReference type="InterPro" id="IPR011004">
    <property type="entry name" value="Trimer_LpxA-like_sf"/>
</dbReference>
<proteinExistence type="inferred from homology"/>
<dbReference type="Pfam" id="PF14789">
    <property type="entry name" value="THDPS_M"/>
    <property type="match status" value="1"/>
</dbReference>
<dbReference type="Gene3D" id="3.30.60.70">
    <property type="entry name" value="Trimeric LpxA-like enzymes"/>
    <property type="match status" value="1"/>
</dbReference>
<dbReference type="EMBL" id="CP012541">
    <property type="protein sequence ID" value="ALF47885.1"/>
    <property type="molecule type" value="Genomic_DNA"/>
</dbReference>
<protein>
    <submittedName>
        <fullName evidence="8">Tetrahydrodipicolinate succinylase</fullName>
        <ecNumber evidence="8">2.3.1.117</ecNumber>
    </submittedName>
</protein>
<dbReference type="GO" id="GO:0019877">
    <property type="term" value="P:diaminopimelate biosynthetic process"/>
    <property type="evidence" value="ECO:0007669"/>
    <property type="project" value="UniProtKB-KW"/>
</dbReference>
<evidence type="ECO:0000313" key="8">
    <source>
        <dbReference type="EMBL" id="ALF47885.1"/>
    </source>
</evidence>
<evidence type="ECO:0000256" key="1">
    <source>
        <dbReference type="ARBA" id="ARBA00022490"/>
    </source>
</evidence>
<name>A0A0M4SC14_9BACT</name>
<evidence type="ECO:0000256" key="3">
    <source>
        <dbReference type="ARBA" id="ARBA00022679"/>
    </source>
</evidence>
<keyword evidence="4" id="KW-0220">Diaminopimelate biosynthesis</keyword>
<dbReference type="Pfam" id="PF14790">
    <property type="entry name" value="THDPS_N"/>
    <property type="match status" value="1"/>
</dbReference>
<dbReference type="Gene3D" id="3.30.70.2010">
    <property type="match status" value="1"/>
</dbReference>
<evidence type="ECO:0000256" key="4">
    <source>
        <dbReference type="ARBA" id="ARBA00022915"/>
    </source>
</evidence>
<evidence type="ECO:0000313" key="9">
    <source>
        <dbReference type="Proteomes" id="UP000066049"/>
    </source>
</evidence>
<dbReference type="RefSeq" id="WP_054196847.1">
    <property type="nucleotide sequence ID" value="NZ_CABMKQ010000054.1"/>
</dbReference>
<dbReference type="InterPro" id="IPR001451">
    <property type="entry name" value="Hexapep"/>
</dbReference>
<dbReference type="UniPathway" id="UPA00034">
    <property type="reaction ID" value="UER00019"/>
</dbReference>
<dbReference type="HAMAP" id="MF_02122">
    <property type="entry name" value="DapD_type2"/>
    <property type="match status" value="1"/>
</dbReference>
<evidence type="ECO:0000256" key="5">
    <source>
        <dbReference type="ARBA" id="ARBA00023154"/>
    </source>
</evidence>
<dbReference type="PATRIC" id="fig|199.248.peg.1257"/>
<reference evidence="9" key="1">
    <citation type="submission" date="2015-08" db="EMBL/GenBank/DDBJ databases">
        <title>Comparative genomics of the Campylobacter concisus group.</title>
        <authorList>
            <person name="Miller W.G."/>
            <person name="Yee E."/>
            <person name="Chapman M.H."/>
            <person name="Huynh S."/>
            <person name="Bono J.L."/>
            <person name="On S.L.W."/>
            <person name="St Leger J."/>
            <person name="Foster G."/>
            <person name="Parker C.T."/>
        </authorList>
    </citation>
    <scope>NUCLEOTIDE SEQUENCE [LARGE SCALE GENOMIC DNA]</scope>
    <source>
        <strain evidence="9">ATCC 33237</strain>
    </source>
</reference>
<keyword evidence="6 8" id="KW-0012">Acyltransferase</keyword>
<keyword evidence="1" id="KW-0963">Cytoplasm</keyword>
<dbReference type="Gene3D" id="2.160.10.10">
    <property type="entry name" value="Hexapeptide repeat proteins"/>
    <property type="match status" value="1"/>
</dbReference>
<dbReference type="InterPro" id="IPR038361">
    <property type="entry name" value="THDPS_M_sf"/>
</dbReference>
<keyword evidence="5" id="KW-0457">Lysine biosynthesis</keyword>
<dbReference type="GO" id="GO:0009089">
    <property type="term" value="P:lysine biosynthetic process via diaminopimelate"/>
    <property type="evidence" value="ECO:0007669"/>
    <property type="project" value="UniProtKB-UniPathway"/>
</dbReference>
<sequence length="399" mass="43435">MSKEFKDANEFKEFFEEFRKKDGYKDPLAFGIARIDRGQKNTDKILQATFAVVNYKESFLSAAAYIYALQKCDVKVDFNGSEFVADLTPKVVKKASKLFSVFEKEISSHKNVQNLHAVKMAFDDDLELNENKFKLVFLFDDAKPLSVEAVYLKLYLISLGKVAPRTIVLDGAFGVLPNVAWTSQNTPIELEWLRENEISLKMFGEYPAIVSVDKFPRFLSHIIPADNTRILDSAKVRMGAAVYPGTVVMPGAAYINFNAGTTGGVMVEGRVSSSVVVGEGSDVGGGASILGVLSGTNGNPVSIGKHCLLGANSVTGVPLGDNCIVDAGIAVLEGTKVYISASEREKLAKLNPEFKFEAEIYKALELGGLNGLHFRQNSQTGQITASASKRAIKLNEALH</sequence>
<dbReference type="KEGG" id="ccoc:CCON33237_1223"/>
<organism evidence="8 9">
    <name type="scientific">Campylobacter concisus</name>
    <dbReference type="NCBI Taxonomy" id="199"/>
    <lineage>
        <taxon>Bacteria</taxon>
        <taxon>Pseudomonadati</taxon>
        <taxon>Campylobacterota</taxon>
        <taxon>Epsilonproteobacteria</taxon>
        <taxon>Campylobacterales</taxon>
        <taxon>Campylobacteraceae</taxon>
        <taxon>Campylobacter</taxon>
    </lineage>
</organism>
<dbReference type="GO" id="GO:0008666">
    <property type="term" value="F:2,3,4,5-tetrahydropyridine-2,6-dicarboxylate N-succinyltransferase activity"/>
    <property type="evidence" value="ECO:0007669"/>
    <property type="project" value="UniProtKB-EC"/>
</dbReference>
<feature type="domain" description="2,3,4,5-tetrahydropyridine-2,6-dicarboxylate N-succinyltransferase middle" evidence="7">
    <location>
        <begin position="176"/>
        <end position="217"/>
    </location>
</feature>
<dbReference type="Proteomes" id="UP000066049">
    <property type="component" value="Chromosome"/>
</dbReference>
<dbReference type="Pfam" id="PF14602">
    <property type="entry name" value="Hexapep_2"/>
    <property type="match status" value="1"/>
</dbReference>
<dbReference type="GeneID" id="28662898"/>
<dbReference type="SUPFAM" id="SSF51161">
    <property type="entry name" value="Trimeric LpxA-like enzymes"/>
    <property type="match status" value="1"/>
</dbReference>
<evidence type="ECO:0000256" key="6">
    <source>
        <dbReference type="ARBA" id="ARBA00023315"/>
    </source>
</evidence>